<dbReference type="InterPro" id="IPR050834">
    <property type="entry name" value="Glycosyltransf_2"/>
</dbReference>
<dbReference type="Pfam" id="PF00535">
    <property type="entry name" value="Glycos_transf_2"/>
    <property type="match status" value="1"/>
</dbReference>
<accession>A0ABU5TY21</accession>
<proteinExistence type="predicted"/>
<evidence type="ECO:0000313" key="3">
    <source>
        <dbReference type="Proteomes" id="UP001301728"/>
    </source>
</evidence>
<keyword evidence="2" id="KW-0808">Transferase</keyword>
<dbReference type="InterPro" id="IPR029044">
    <property type="entry name" value="Nucleotide-diphossugar_trans"/>
</dbReference>
<dbReference type="PANTHER" id="PTHR43685:SF11">
    <property type="entry name" value="GLYCOSYLTRANSFERASE TAGX-RELATED"/>
    <property type="match status" value="1"/>
</dbReference>
<dbReference type="RefSeq" id="WP_323218954.1">
    <property type="nucleotide sequence ID" value="NZ_JAYGHT010000068.1"/>
</dbReference>
<gene>
    <name evidence="2" type="ORF">VB854_12105</name>
</gene>
<organism evidence="2 3">
    <name type="scientific">Limnoraphis robusta CCNP1315</name>
    <dbReference type="NCBI Taxonomy" id="3110306"/>
    <lineage>
        <taxon>Bacteria</taxon>
        <taxon>Bacillati</taxon>
        <taxon>Cyanobacteriota</taxon>
        <taxon>Cyanophyceae</taxon>
        <taxon>Oscillatoriophycideae</taxon>
        <taxon>Oscillatoriales</taxon>
        <taxon>Sirenicapillariaceae</taxon>
        <taxon>Limnoraphis</taxon>
    </lineage>
</organism>
<reference evidence="2 3" key="1">
    <citation type="submission" date="2023-12" db="EMBL/GenBank/DDBJ databases">
        <title>Baltic Sea Cyanobacteria.</title>
        <authorList>
            <person name="Delbaje E."/>
            <person name="Fewer D.P."/>
            <person name="Shishido T.K."/>
        </authorList>
    </citation>
    <scope>NUCLEOTIDE SEQUENCE [LARGE SCALE GENOMIC DNA]</scope>
    <source>
        <strain evidence="2 3">CCNP 1315</strain>
    </source>
</reference>
<dbReference type="Gene3D" id="3.90.550.10">
    <property type="entry name" value="Spore Coat Polysaccharide Biosynthesis Protein SpsA, Chain A"/>
    <property type="match status" value="1"/>
</dbReference>
<dbReference type="EC" id="2.4.-.-" evidence="2"/>
<keyword evidence="2" id="KW-0328">Glycosyltransferase</keyword>
<dbReference type="SUPFAM" id="SSF53448">
    <property type="entry name" value="Nucleotide-diphospho-sugar transferases"/>
    <property type="match status" value="1"/>
</dbReference>
<feature type="domain" description="Glycosyltransferase 2-like" evidence="1">
    <location>
        <begin position="6"/>
        <end position="166"/>
    </location>
</feature>
<evidence type="ECO:0000313" key="2">
    <source>
        <dbReference type="EMBL" id="MEA5519685.1"/>
    </source>
</evidence>
<dbReference type="GO" id="GO:0016757">
    <property type="term" value="F:glycosyltransferase activity"/>
    <property type="evidence" value="ECO:0007669"/>
    <property type="project" value="UniProtKB-KW"/>
</dbReference>
<protein>
    <submittedName>
        <fullName evidence="2">Glycosyltransferase</fullName>
        <ecNumber evidence="2">2.4.-.-</ecNumber>
    </submittedName>
</protein>
<keyword evidence="3" id="KW-1185">Reference proteome</keyword>
<comment type="caution">
    <text evidence="2">The sequence shown here is derived from an EMBL/GenBank/DDBJ whole genome shotgun (WGS) entry which is preliminary data.</text>
</comment>
<dbReference type="EMBL" id="JAYGHT010000068">
    <property type="protein sequence ID" value="MEA5519685.1"/>
    <property type="molecule type" value="Genomic_DNA"/>
</dbReference>
<name>A0ABU5TY21_9CYAN</name>
<dbReference type="PANTHER" id="PTHR43685">
    <property type="entry name" value="GLYCOSYLTRANSFERASE"/>
    <property type="match status" value="1"/>
</dbReference>
<sequence length="305" mass="35744">MKTTCLINNYNYGKFIVESVQSVLNQTVSFDEIIIVDDCSTDDSVEIITNNFSDSPEIKLVLKKQNEGQLSAFNEGYLASRGDLIFFLDSDDIYQPTYLEEILNFYQKHPDCDFLFCSHEKFGTVEGISLPYETDRDLGYAIILTLYNPQWKGVITSAISMKRKILNRFLPIPYLEDWRRRADDCLIWGASLVGAKRFYMAKPLVKYRMHGSNFMLTYQANISTVYQRFVSLNYMFEDIRKKMNYGSELYQLAHLEFRTIPCPTTQEFVLYFKLIMSFSIPFYKKLGMLKPVFQHFLKNGKFRSR</sequence>
<dbReference type="InterPro" id="IPR001173">
    <property type="entry name" value="Glyco_trans_2-like"/>
</dbReference>
<evidence type="ECO:0000259" key="1">
    <source>
        <dbReference type="Pfam" id="PF00535"/>
    </source>
</evidence>
<dbReference type="Proteomes" id="UP001301728">
    <property type="component" value="Unassembled WGS sequence"/>
</dbReference>